<comment type="caution">
    <text evidence="2">The sequence shown here is derived from an EMBL/GenBank/DDBJ whole genome shotgun (WGS) entry which is preliminary data.</text>
</comment>
<sequence length="163" mass="17408">MNKEYWVVAAIALLILSSVLESFAGPVQLQLANQLVFLSPSYLSVYPLTAVAIGVRALGFLIFTLLIASLIEKQYFLKATLLFAAAVLAQLYAIQQLAVGVKLVPVQYTLSVAYAGMAAVPAILLYIVKGAFSGVGSKVSGAPEEKEGDSEKRIEKIKELKSG</sequence>
<feature type="transmembrane region" description="Helical" evidence="1">
    <location>
        <begin position="48"/>
        <end position="68"/>
    </location>
</feature>
<keyword evidence="1" id="KW-1133">Transmembrane helix</keyword>
<reference evidence="2 3" key="1">
    <citation type="submission" date="2015-05" db="EMBL/GenBank/DDBJ databases">
        <title>Critical biogeochemical functions in the subsurface are associated with bacteria from new phyla and little studied lineages.</title>
        <authorList>
            <person name="Hug L.A."/>
            <person name="Thomas B.C."/>
            <person name="Sharon I."/>
            <person name="Brown C.T."/>
            <person name="Sharma R."/>
            <person name="Hettich R.L."/>
            <person name="Wilkins M.J."/>
            <person name="Williams K.H."/>
            <person name="Singh A."/>
            <person name="Banfield J.F."/>
        </authorList>
    </citation>
    <scope>NUCLEOTIDE SEQUENCE [LARGE SCALE GENOMIC DNA]</scope>
    <source>
        <strain evidence="2">CSP1-7</strain>
    </source>
</reference>
<keyword evidence="1" id="KW-0812">Transmembrane</keyword>
<keyword evidence="1" id="KW-0472">Membrane</keyword>
<dbReference type="AlphaFoldDB" id="A0A0T5ZYH7"/>
<protein>
    <submittedName>
        <fullName evidence="2">Uncharacterized protein</fullName>
    </submittedName>
</protein>
<evidence type="ECO:0000256" key="1">
    <source>
        <dbReference type="SAM" id="Phobius"/>
    </source>
</evidence>
<feature type="transmembrane region" description="Helical" evidence="1">
    <location>
        <begin position="75"/>
        <end position="94"/>
    </location>
</feature>
<dbReference type="Proteomes" id="UP000051297">
    <property type="component" value="Unassembled WGS sequence"/>
</dbReference>
<name>A0A0T5ZYH7_UNCKA</name>
<accession>A0A0T5ZYH7</accession>
<dbReference type="EMBL" id="LDXK01000001">
    <property type="protein sequence ID" value="KRT67766.1"/>
    <property type="molecule type" value="Genomic_DNA"/>
</dbReference>
<gene>
    <name evidence="2" type="ORF">XU08_C0001G0176</name>
</gene>
<proteinExistence type="predicted"/>
<evidence type="ECO:0000313" key="2">
    <source>
        <dbReference type="EMBL" id="KRT67766.1"/>
    </source>
</evidence>
<evidence type="ECO:0000313" key="3">
    <source>
        <dbReference type="Proteomes" id="UP000051297"/>
    </source>
</evidence>
<organism evidence="2 3">
    <name type="scientific">candidate division WWE3 bacterium CSP1-7</name>
    <dbReference type="NCBI Taxonomy" id="1576480"/>
    <lineage>
        <taxon>Bacteria</taxon>
        <taxon>Katanobacteria</taxon>
    </lineage>
</organism>
<feature type="transmembrane region" description="Helical" evidence="1">
    <location>
        <begin position="106"/>
        <end position="128"/>
    </location>
</feature>
<dbReference type="STRING" id="1576480.XU08_C0001G0176"/>